<dbReference type="InterPro" id="IPR029063">
    <property type="entry name" value="SAM-dependent_MTases_sf"/>
</dbReference>
<gene>
    <name evidence="2" type="ORF">A2645_01370</name>
</gene>
<sequence>MKNTSFSFGRNWQEFLKKYYSEERLGEAVKSLSEITGLESLADQTFLDIGSGSGLFSLGALKLGASRVVSFDVDPDSVACARFLKDKFYKDDLRWEIKHGSILDKNWIRQSIEPADIVYSWGVLHHTGQMWPAIENAAGLVKPGGLFVIAIYNKNEKFISSRAWWHIKRFYNAAPGFVKRIMEALYAVLIVFGHAIKRPLKFSSRLREQINYVRNYKSCRGMNFWSDVKDWLGGFPYEYATCDEITKFFKKLGFEESRVWSNDGTGCNQFLFVKK</sequence>
<dbReference type="SUPFAM" id="SSF53335">
    <property type="entry name" value="S-adenosyl-L-methionine-dependent methyltransferases"/>
    <property type="match status" value="1"/>
</dbReference>
<dbReference type="EMBL" id="MFTL01000001">
    <property type="protein sequence ID" value="OGI62229.1"/>
    <property type="molecule type" value="Genomic_DNA"/>
</dbReference>
<dbReference type="Proteomes" id="UP000182253">
    <property type="component" value="Unassembled WGS sequence"/>
</dbReference>
<name>A0A1F6UY18_9BACT</name>
<dbReference type="InterPro" id="IPR013217">
    <property type="entry name" value="Methyltransf_12"/>
</dbReference>
<comment type="caution">
    <text evidence="2">The sequence shown here is derived from an EMBL/GenBank/DDBJ whole genome shotgun (WGS) entry which is preliminary data.</text>
</comment>
<evidence type="ECO:0000313" key="3">
    <source>
        <dbReference type="Proteomes" id="UP000182253"/>
    </source>
</evidence>
<dbReference type="Gene3D" id="3.40.50.150">
    <property type="entry name" value="Vaccinia Virus protein VP39"/>
    <property type="match status" value="1"/>
</dbReference>
<evidence type="ECO:0000313" key="2">
    <source>
        <dbReference type="EMBL" id="OGI62229.1"/>
    </source>
</evidence>
<feature type="domain" description="Methyltransferase type 12" evidence="1">
    <location>
        <begin position="47"/>
        <end position="147"/>
    </location>
</feature>
<organism evidence="2 3">
    <name type="scientific">Candidatus Nomurabacteria bacterium RIFCSPHIGHO2_01_FULL_39_9</name>
    <dbReference type="NCBI Taxonomy" id="1801735"/>
    <lineage>
        <taxon>Bacteria</taxon>
        <taxon>Candidatus Nomuraibacteriota</taxon>
    </lineage>
</organism>
<dbReference type="STRING" id="1801735.A2645_01370"/>
<evidence type="ECO:0000259" key="1">
    <source>
        <dbReference type="Pfam" id="PF08242"/>
    </source>
</evidence>
<dbReference type="Pfam" id="PF08242">
    <property type="entry name" value="Methyltransf_12"/>
    <property type="match status" value="1"/>
</dbReference>
<proteinExistence type="predicted"/>
<dbReference type="CDD" id="cd02440">
    <property type="entry name" value="AdoMet_MTases"/>
    <property type="match status" value="1"/>
</dbReference>
<reference evidence="2 3" key="1">
    <citation type="journal article" date="2016" name="Nat. Commun.">
        <title>Thousands of microbial genomes shed light on interconnected biogeochemical processes in an aquifer system.</title>
        <authorList>
            <person name="Anantharaman K."/>
            <person name="Brown C.T."/>
            <person name="Hug L.A."/>
            <person name="Sharon I."/>
            <person name="Castelle C.J."/>
            <person name="Probst A.J."/>
            <person name="Thomas B.C."/>
            <person name="Singh A."/>
            <person name="Wilkins M.J."/>
            <person name="Karaoz U."/>
            <person name="Brodie E.L."/>
            <person name="Williams K.H."/>
            <person name="Hubbard S.S."/>
            <person name="Banfield J.F."/>
        </authorList>
    </citation>
    <scope>NUCLEOTIDE SEQUENCE [LARGE SCALE GENOMIC DNA]</scope>
</reference>
<dbReference type="AlphaFoldDB" id="A0A1F6UY18"/>
<accession>A0A1F6UY18</accession>
<protein>
    <recommendedName>
        <fullName evidence="1">Methyltransferase type 12 domain-containing protein</fullName>
    </recommendedName>
</protein>